<reference evidence="1 2" key="1">
    <citation type="submission" date="2024-07" db="EMBL/GenBank/DDBJ databases">
        <title>Draft sequence of the Neodothiora populina.</title>
        <authorList>
            <person name="Drown D.D."/>
            <person name="Schuette U.S."/>
            <person name="Buechlein A.B."/>
            <person name="Rusch D.R."/>
            <person name="Winton L.W."/>
            <person name="Adams G.A."/>
        </authorList>
    </citation>
    <scope>NUCLEOTIDE SEQUENCE [LARGE SCALE GENOMIC DNA]</scope>
    <source>
        <strain evidence="1 2">CPC 39397</strain>
    </source>
</reference>
<organism evidence="1 2">
    <name type="scientific">Neodothiora populina</name>
    <dbReference type="NCBI Taxonomy" id="2781224"/>
    <lineage>
        <taxon>Eukaryota</taxon>
        <taxon>Fungi</taxon>
        <taxon>Dikarya</taxon>
        <taxon>Ascomycota</taxon>
        <taxon>Pezizomycotina</taxon>
        <taxon>Dothideomycetes</taxon>
        <taxon>Dothideomycetidae</taxon>
        <taxon>Dothideales</taxon>
        <taxon>Dothioraceae</taxon>
        <taxon>Neodothiora</taxon>
    </lineage>
</organism>
<accession>A0ABR3PIU1</accession>
<dbReference type="Proteomes" id="UP001562354">
    <property type="component" value="Unassembled WGS sequence"/>
</dbReference>
<dbReference type="EMBL" id="JBFMKM010000005">
    <property type="protein sequence ID" value="KAL1306061.1"/>
    <property type="molecule type" value="Genomic_DNA"/>
</dbReference>
<name>A0ABR3PIU1_9PEZI</name>
<evidence type="ECO:0000313" key="1">
    <source>
        <dbReference type="EMBL" id="KAL1306061.1"/>
    </source>
</evidence>
<dbReference type="GeneID" id="95977887"/>
<proteinExistence type="predicted"/>
<comment type="caution">
    <text evidence="1">The sequence shown here is derived from an EMBL/GenBank/DDBJ whole genome shotgun (WGS) entry which is preliminary data.</text>
</comment>
<protein>
    <submittedName>
        <fullName evidence="1">Uncharacterized protein</fullName>
    </submittedName>
</protein>
<evidence type="ECO:0000313" key="2">
    <source>
        <dbReference type="Proteomes" id="UP001562354"/>
    </source>
</evidence>
<sequence>MATISHGCVGKNAVNQSAVSEDDASLSLIYSFLPPVVRRSMPKVKSLRRSFNTYRSFGGYSTGSSIDYVDSGSATPPPAYHETLAPLTSALCDDEDASTEESTPCSSKRSSFIENEQTGIQWKYASQGLNLLSLSAQ</sequence>
<dbReference type="RefSeq" id="XP_069202334.1">
    <property type="nucleotide sequence ID" value="XM_069343784.1"/>
</dbReference>
<keyword evidence="2" id="KW-1185">Reference proteome</keyword>
<gene>
    <name evidence="1" type="ORF">AAFC00_004187</name>
</gene>